<dbReference type="STRING" id="504486.SAMN05660703_1429"/>
<keyword evidence="1" id="KW-0732">Signal</keyword>
<gene>
    <name evidence="2" type="ORF">SAMN05660703_1429</name>
</gene>
<name>A0A1W1ZET0_9FLAO</name>
<accession>A0A1W1ZET0</accession>
<evidence type="ECO:0008006" key="4">
    <source>
        <dbReference type="Google" id="ProtNLM"/>
    </source>
</evidence>
<evidence type="ECO:0000256" key="1">
    <source>
        <dbReference type="SAM" id="SignalP"/>
    </source>
</evidence>
<dbReference type="PROSITE" id="PS51257">
    <property type="entry name" value="PROKAR_LIPOPROTEIN"/>
    <property type="match status" value="1"/>
</dbReference>
<dbReference type="EMBL" id="FWXO01000001">
    <property type="protein sequence ID" value="SMC46903.1"/>
    <property type="molecule type" value="Genomic_DNA"/>
</dbReference>
<dbReference type="OrthoDB" id="789771at2"/>
<dbReference type="RefSeq" id="WP_084060672.1">
    <property type="nucleotide sequence ID" value="NZ_FWXO01000001.1"/>
</dbReference>
<protein>
    <recommendedName>
        <fullName evidence="4">Fibronectin type-III domain-containing protein</fullName>
    </recommendedName>
</protein>
<keyword evidence="3" id="KW-1185">Reference proteome</keyword>
<sequence length="234" mass="25404">MKSLNYTILLALIFLTSCGGGSDGGSTTEPDPIPNPTAATLIFPENNKECTEGSVLNELQSSVNFQWSASENTDSYSLTVTNLNTNSSSTTTSSTTEKTITLQRGTPYEWFVTSKANGTAETAISSKFRFYNQGVGVENYAPFPAVAVSPKRGITLSTRTNVDLQWIGEDIDNDIASYEILFGTEIIPTNSLGSTTTNTMNTSVISGNVYYWVVITNDQEGNKSRSEVFEFKVD</sequence>
<dbReference type="Gene3D" id="2.60.40.10">
    <property type="entry name" value="Immunoglobulins"/>
    <property type="match status" value="1"/>
</dbReference>
<proteinExistence type="predicted"/>
<feature type="signal peptide" evidence="1">
    <location>
        <begin position="1"/>
        <end position="21"/>
    </location>
</feature>
<dbReference type="AlphaFoldDB" id="A0A1W1ZET0"/>
<feature type="chain" id="PRO_5010743604" description="Fibronectin type-III domain-containing protein" evidence="1">
    <location>
        <begin position="22"/>
        <end position="234"/>
    </location>
</feature>
<organism evidence="2 3">
    <name type="scientific">Cellulophaga tyrosinoxydans</name>
    <dbReference type="NCBI Taxonomy" id="504486"/>
    <lineage>
        <taxon>Bacteria</taxon>
        <taxon>Pseudomonadati</taxon>
        <taxon>Bacteroidota</taxon>
        <taxon>Flavobacteriia</taxon>
        <taxon>Flavobacteriales</taxon>
        <taxon>Flavobacteriaceae</taxon>
        <taxon>Cellulophaga</taxon>
    </lineage>
</organism>
<dbReference type="Proteomes" id="UP000192360">
    <property type="component" value="Unassembled WGS sequence"/>
</dbReference>
<dbReference type="InterPro" id="IPR013783">
    <property type="entry name" value="Ig-like_fold"/>
</dbReference>
<reference evidence="2 3" key="1">
    <citation type="submission" date="2017-04" db="EMBL/GenBank/DDBJ databases">
        <authorList>
            <person name="Afonso C.L."/>
            <person name="Miller P.J."/>
            <person name="Scott M.A."/>
            <person name="Spackman E."/>
            <person name="Goraichik I."/>
            <person name="Dimitrov K.M."/>
            <person name="Suarez D.L."/>
            <person name="Swayne D.E."/>
        </authorList>
    </citation>
    <scope>NUCLEOTIDE SEQUENCE [LARGE SCALE GENOMIC DNA]</scope>
    <source>
        <strain evidence="2 3">DSM 21164</strain>
    </source>
</reference>
<evidence type="ECO:0000313" key="2">
    <source>
        <dbReference type="EMBL" id="SMC46903.1"/>
    </source>
</evidence>
<evidence type="ECO:0000313" key="3">
    <source>
        <dbReference type="Proteomes" id="UP000192360"/>
    </source>
</evidence>